<evidence type="ECO:0000256" key="4">
    <source>
        <dbReference type="ARBA" id="ARBA00022692"/>
    </source>
</evidence>
<dbReference type="Proteomes" id="UP001343257">
    <property type="component" value="Unassembled WGS sequence"/>
</dbReference>
<feature type="transmembrane region" description="Helical" evidence="7">
    <location>
        <begin position="52"/>
        <end position="70"/>
    </location>
</feature>
<feature type="transmembrane region" description="Helical" evidence="7">
    <location>
        <begin position="318"/>
        <end position="335"/>
    </location>
</feature>
<dbReference type="PANTHER" id="PTHR40074:SF2">
    <property type="entry name" value="O-ACETYLTRANSFERASE WECH"/>
    <property type="match status" value="1"/>
</dbReference>
<keyword evidence="4 7" id="KW-0812">Transmembrane</keyword>
<feature type="domain" description="Acyltransferase 3" evidence="8">
    <location>
        <begin position="10"/>
        <end position="367"/>
    </location>
</feature>
<dbReference type="GO" id="GO:0016746">
    <property type="term" value="F:acyltransferase activity"/>
    <property type="evidence" value="ECO:0007669"/>
    <property type="project" value="UniProtKB-KW"/>
</dbReference>
<dbReference type="InterPro" id="IPR002656">
    <property type="entry name" value="Acyl_transf_3_dom"/>
</dbReference>
<dbReference type="EC" id="2.3.1.-" evidence="9"/>
<dbReference type="Pfam" id="PF01757">
    <property type="entry name" value="Acyl_transf_3"/>
    <property type="match status" value="1"/>
</dbReference>
<feature type="transmembrane region" description="Helical" evidence="7">
    <location>
        <begin position="171"/>
        <end position="190"/>
    </location>
</feature>
<feature type="transmembrane region" description="Helical" evidence="7">
    <location>
        <begin position="242"/>
        <end position="259"/>
    </location>
</feature>
<reference evidence="9 10" key="1">
    <citation type="submission" date="2023-03" db="EMBL/GenBank/DDBJ databases">
        <title>Bacillus Genome Sequencing.</title>
        <authorList>
            <person name="Dunlap C."/>
        </authorList>
    </citation>
    <scope>NUCLEOTIDE SEQUENCE [LARGE SCALE GENOMIC DNA]</scope>
    <source>
        <strain evidence="9 10">NRS-52</strain>
    </source>
</reference>
<evidence type="ECO:0000313" key="10">
    <source>
        <dbReference type="Proteomes" id="UP001343257"/>
    </source>
</evidence>
<keyword evidence="6 7" id="KW-0472">Membrane</keyword>
<keyword evidence="9" id="KW-0808">Transferase</keyword>
<feature type="transmembrane region" description="Helical" evidence="7">
    <location>
        <begin position="130"/>
        <end position="151"/>
    </location>
</feature>
<comment type="similarity">
    <text evidence="2">Belongs to the acyltransferase 3 family.</text>
</comment>
<evidence type="ECO:0000256" key="5">
    <source>
        <dbReference type="ARBA" id="ARBA00022989"/>
    </source>
</evidence>
<dbReference type="RefSeq" id="WP_328274599.1">
    <property type="nucleotide sequence ID" value="NZ_JARTLD010000002.1"/>
</dbReference>
<protein>
    <submittedName>
        <fullName evidence="9">Acyltransferase</fullName>
        <ecNumber evidence="9">2.3.1.-</ecNumber>
    </submittedName>
</protein>
<name>A0ABU6PM21_9BACL</name>
<proteinExistence type="inferred from homology"/>
<feature type="transmembrane region" description="Helical" evidence="7">
    <location>
        <begin position="279"/>
        <end position="298"/>
    </location>
</feature>
<dbReference type="EMBL" id="JARTLD010000002">
    <property type="protein sequence ID" value="MED5015847.1"/>
    <property type="molecule type" value="Genomic_DNA"/>
</dbReference>
<evidence type="ECO:0000256" key="6">
    <source>
        <dbReference type="ARBA" id="ARBA00023136"/>
    </source>
</evidence>
<evidence type="ECO:0000256" key="3">
    <source>
        <dbReference type="ARBA" id="ARBA00022475"/>
    </source>
</evidence>
<comment type="subcellular location">
    <subcellularLocation>
        <location evidence="1">Cell membrane</location>
        <topology evidence="1">Multi-pass membrane protein</topology>
    </subcellularLocation>
</comment>
<comment type="caution">
    <text evidence="9">The sequence shown here is derived from an EMBL/GenBank/DDBJ whole genome shotgun (WGS) entry which is preliminary data.</text>
</comment>
<feature type="transmembrane region" description="Helical" evidence="7">
    <location>
        <begin position="210"/>
        <end position="230"/>
    </location>
</feature>
<feature type="transmembrane region" description="Helical" evidence="7">
    <location>
        <begin position="82"/>
        <end position="100"/>
    </location>
</feature>
<evidence type="ECO:0000256" key="7">
    <source>
        <dbReference type="SAM" id="Phobius"/>
    </source>
</evidence>
<keyword evidence="10" id="KW-1185">Reference proteome</keyword>
<accession>A0ABU6PM21</accession>
<sequence>MGKPRIEEWTQLRGLAFLAIVMQHSIAEYIYRADIESADSIMLTMIYHFTRFGTPTFVFLSAVLMFYHYGGKIRYGSFLRKRLGDVYVPFLIWTVIYWLYVRVFTPGFWQKGGQDFGSLLKEMFLPQTGYQLWFILMILQFYIFFPVLAGIVRYVRKRLDVLSERARSRSVVAIVAGTGLMYMGMLYISYHQMGAWSSRLGSPWSELIQYRSYSFMMYGFYFVVGAIWAANIEKCRAWCIKLLPWSGLVFIGMYIRLGYDVLQGSGEVVNLNISTYLKPSTFLIIVAQILLLYGLLLMMKGRSASFLRLLGWIGKYSFGGYLVHALVIYCIAFFTRPLTLTGSHLPVTLLTFFLTAAASLGISYTLSRLPGARWIVGAKRRAPKQAESEAEFRGKAAMY</sequence>
<evidence type="ECO:0000256" key="1">
    <source>
        <dbReference type="ARBA" id="ARBA00004651"/>
    </source>
</evidence>
<organism evidence="9 10">
    <name type="scientific">Paenibacillus chibensis</name>
    <dbReference type="NCBI Taxonomy" id="59846"/>
    <lineage>
        <taxon>Bacteria</taxon>
        <taxon>Bacillati</taxon>
        <taxon>Bacillota</taxon>
        <taxon>Bacilli</taxon>
        <taxon>Bacillales</taxon>
        <taxon>Paenibacillaceae</taxon>
        <taxon>Paenibacillus</taxon>
    </lineage>
</organism>
<feature type="transmembrane region" description="Helical" evidence="7">
    <location>
        <begin position="12"/>
        <end position="32"/>
    </location>
</feature>
<keyword evidence="9" id="KW-0012">Acyltransferase</keyword>
<gene>
    <name evidence="9" type="ORF">P9847_00840</name>
</gene>
<feature type="transmembrane region" description="Helical" evidence="7">
    <location>
        <begin position="347"/>
        <end position="366"/>
    </location>
</feature>
<evidence type="ECO:0000259" key="8">
    <source>
        <dbReference type="Pfam" id="PF01757"/>
    </source>
</evidence>
<keyword evidence="5 7" id="KW-1133">Transmembrane helix</keyword>
<keyword evidence="3" id="KW-1003">Cell membrane</keyword>
<dbReference type="PANTHER" id="PTHR40074">
    <property type="entry name" value="O-ACETYLTRANSFERASE WECH"/>
    <property type="match status" value="1"/>
</dbReference>
<evidence type="ECO:0000256" key="2">
    <source>
        <dbReference type="ARBA" id="ARBA00007400"/>
    </source>
</evidence>
<evidence type="ECO:0000313" key="9">
    <source>
        <dbReference type="EMBL" id="MED5015847.1"/>
    </source>
</evidence>